<accession>A0A0F8A0B5</accession>
<evidence type="ECO:0000313" key="3">
    <source>
        <dbReference type="Proteomes" id="UP000054481"/>
    </source>
</evidence>
<evidence type="ECO:0000313" key="2">
    <source>
        <dbReference type="EMBL" id="KJZ68389.1"/>
    </source>
</evidence>
<sequence length="152" mass="16675">MELKIEQHGSGQTASKSPSDTTDASKQCGQACSPADAWLGLRHGMDSILEQLREMHDKMEAIHCRMTAAERNAVARIENGNSMHLQSPLVPLHSVQTGDEIAACPKTLEELDNMAAAHVDGILRQLGSSTEGDEEDRRRRLFLELSVAKWAV</sequence>
<evidence type="ECO:0000256" key="1">
    <source>
        <dbReference type="SAM" id="MobiDB-lite"/>
    </source>
</evidence>
<dbReference type="AlphaFoldDB" id="A0A0F8A0B5"/>
<name>A0A0F8A0B5_9HYPO</name>
<dbReference type="EMBL" id="KQ030910">
    <property type="protein sequence ID" value="KJZ68389.1"/>
    <property type="molecule type" value="Genomic_DNA"/>
</dbReference>
<keyword evidence="3" id="KW-1185">Reference proteome</keyword>
<feature type="region of interest" description="Disordered" evidence="1">
    <location>
        <begin position="1"/>
        <end position="29"/>
    </location>
</feature>
<gene>
    <name evidence="2" type="ORF">HIM_12220</name>
</gene>
<protein>
    <submittedName>
        <fullName evidence="2">Uncharacterized protein</fullName>
    </submittedName>
</protein>
<feature type="compositionally biased region" description="Polar residues" evidence="1">
    <location>
        <begin position="9"/>
        <end position="29"/>
    </location>
</feature>
<proteinExistence type="predicted"/>
<organism evidence="2 3">
    <name type="scientific">Hirsutella minnesotensis 3608</name>
    <dbReference type="NCBI Taxonomy" id="1043627"/>
    <lineage>
        <taxon>Eukaryota</taxon>
        <taxon>Fungi</taxon>
        <taxon>Dikarya</taxon>
        <taxon>Ascomycota</taxon>
        <taxon>Pezizomycotina</taxon>
        <taxon>Sordariomycetes</taxon>
        <taxon>Hypocreomycetidae</taxon>
        <taxon>Hypocreales</taxon>
        <taxon>Ophiocordycipitaceae</taxon>
        <taxon>Hirsutella</taxon>
    </lineage>
</organism>
<reference evidence="2 3" key="1">
    <citation type="journal article" date="2014" name="Genome Biol. Evol.">
        <title>Comparative genomics and transcriptomics analyses reveal divergent lifestyle features of nematode endoparasitic fungus Hirsutella minnesotensis.</title>
        <authorList>
            <person name="Lai Y."/>
            <person name="Liu K."/>
            <person name="Zhang X."/>
            <person name="Zhang X."/>
            <person name="Li K."/>
            <person name="Wang N."/>
            <person name="Shu C."/>
            <person name="Wu Y."/>
            <person name="Wang C."/>
            <person name="Bushley K.E."/>
            <person name="Xiang M."/>
            <person name="Liu X."/>
        </authorList>
    </citation>
    <scope>NUCLEOTIDE SEQUENCE [LARGE SCALE GENOMIC DNA]</scope>
    <source>
        <strain evidence="2 3">3608</strain>
    </source>
</reference>
<dbReference type="Proteomes" id="UP000054481">
    <property type="component" value="Unassembled WGS sequence"/>
</dbReference>